<keyword evidence="2" id="KW-0812">Transmembrane</keyword>
<evidence type="ECO:0000256" key="2">
    <source>
        <dbReference type="SAM" id="Phobius"/>
    </source>
</evidence>
<protein>
    <submittedName>
        <fullName evidence="3">Putative membrane protein DUF2142</fullName>
    </submittedName>
</protein>
<feature type="transmembrane region" description="Helical" evidence="2">
    <location>
        <begin position="172"/>
        <end position="190"/>
    </location>
</feature>
<feature type="transmembrane region" description="Helical" evidence="2">
    <location>
        <begin position="23"/>
        <end position="43"/>
    </location>
</feature>
<feature type="region of interest" description="Disordered" evidence="1">
    <location>
        <begin position="495"/>
        <end position="517"/>
    </location>
</feature>
<keyword evidence="2" id="KW-0472">Membrane</keyword>
<proteinExistence type="predicted"/>
<sequence length="517" mass="54006">MSPLRHRTPGDTDARRRSRLRTAAWSALLVVGALLAVVAWATASPPGSSPDEDFHLTSIWCPMPIDGSCETRVGEEGETQVAAPHVVVSAALCTAFQPDNSGACVDGLGNDKVWASRLNDGLYPGGFYDVMHWFVGPDVPQSVTNMRIANGLVAIALFTAVAVLSPPASRRVLAYGFLTVSVPLGVYLIASINPSSWAVTGVAVAWAGMHGFMTQPDRRRRYGLAAVALLAAVLTATARADAGAYLGVVAAGVVALHIRTVRARVRTGILPLLVTAIGVVGFLSASQTGALTGMYGTQGPGDGDLFFANLFALPSLLLGAQTESLNWLDTPVPPIAWVPLVLVAGALAFRGMRVVDVPKGVALLGMVGVYVALPLLVLQLSGTPVGLEVQARYVAPLVPAIMATTLWTPCRGGMPRLGTGQSALVYASLVGAHAVILHIQIRRFVTGLDVGGLNLNSAVEWWGSPVSPMATWFLGSLGFAVLALVLFRVQRADPSDERPELTGEPLAAVSPALTPAA</sequence>
<reference evidence="3 4" key="1">
    <citation type="submission" date="2019-02" db="EMBL/GenBank/DDBJ databases">
        <title>Sequencing the genomes of 1000 actinobacteria strains.</title>
        <authorList>
            <person name="Klenk H.-P."/>
        </authorList>
    </citation>
    <scope>NUCLEOTIDE SEQUENCE [LARGE SCALE GENOMIC DNA]</scope>
    <source>
        <strain evidence="3 4">DSM 16932</strain>
    </source>
</reference>
<dbReference type="InterPro" id="IPR018674">
    <property type="entry name" value="DUF2142_membrane"/>
</dbReference>
<name>A0A4Q7LZU3_9MICO</name>
<feature type="transmembrane region" description="Helical" evidence="2">
    <location>
        <begin position="221"/>
        <end position="238"/>
    </location>
</feature>
<feature type="transmembrane region" description="Helical" evidence="2">
    <location>
        <begin position="393"/>
        <end position="410"/>
    </location>
</feature>
<keyword evidence="4" id="KW-1185">Reference proteome</keyword>
<dbReference type="RefSeq" id="WP_130411513.1">
    <property type="nucleotide sequence ID" value="NZ_SGWX01000001.1"/>
</dbReference>
<keyword evidence="2" id="KW-1133">Transmembrane helix</keyword>
<gene>
    <name evidence="3" type="ORF">EV386_0197</name>
</gene>
<dbReference type="Pfam" id="PF09913">
    <property type="entry name" value="DUF2142"/>
    <property type="match status" value="1"/>
</dbReference>
<accession>A0A4Q7LZU3</accession>
<dbReference type="EMBL" id="SGWX01000001">
    <property type="protein sequence ID" value="RZS59957.1"/>
    <property type="molecule type" value="Genomic_DNA"/>
</dbReference>
<feature type="transmembrane region" description="Helical" evidence="2">
    <location>
        <begin position="148"/>
        <end position="165"/>
    </location>
</feature>
<feature type="transmembrane region" description="Helical" evidence="2">
    <location>
        <begin position="422"/>
        <end position="441"/>
    </location>
</feature>
<dbReference type="OrthoDB" id="3266966at2"/>
<dbReference type="Proteomes" id="UP000293852">
    <property type="component" value="Unassembled WGS sequence"/>
</dbReference>
<feature type="transmembrane region" description="Helical" evidence="2">
    <location>
        <begin position="196"/>
        <end position="214"/>
    </location>
</feature>
<feature type="transmembrane region" description="Helical" evidence="2">
    <location>
        <begin position="244"/>
        <end position="261"/>
    </location>
</feature>
<organism evidence="3 4">
    <name type="scientific">Xylanimonas ulmi</name>
    <dbReference type="NCBI Taxonomy" id="228973"/>
    <lineage>
        <taxon>Bacteria</taxon>
        <taxon>Bacillati</taxon>
        <taxon>Actinomycetota</taxon>
        <taxon>Actinomycetes</taxon>
        <taxon>Micrococcales</taxon>
        <taxon>Promicromonosporaceae</taxon>
        <taxon>Xylanimonas</taxon>
    </lineage>
</organism>
<evidence type="ECO:0000313" key="3">
    <source>
        <dbReference type="EMBL" id="RZS59957.1"/>
    </source>
</evidence>
<evidence type="ECO:0000256" key="1">
    <source>
        <dbReference type="SAM" id="MobiDB-lite"/>
    </source>
</evidence>
<feature type="transmembrane region" description="Helical" evidence="2">
    <location>
        <begin position="332"/>
        <end position="349"/>
    </location>
</feature>
<dbReference type="AlphaFoldDB" id="A0A4Q7LZU3"/>
<evidence type="ECO:0000313" key="4">
    <source>
        <dbReference type="Proteomes" id="UP000293852"/>
    </source>
</evidence>
<comment type="caution">
    <text evidence="3">The sequence shown here is derived from an EMBL/GenBank/DDBJ whole genome shotgun (WGS) entry which is preliminary data.</text>
</comment>
<feature type="transmembrane region" description="Helical" evidence="2">
    <location>
        <begin position="268"/>
        <end position="285"/>
    </location>
</feature>
<feature type="transmembrane region" description="Helical" evidence="2">
    <location>
        <begin position="469"/>
        <end position="489"/>
    </location>
</feature>
<feature type="transmembrane region" description="Helical" evidence="2">
    <location>
        <begin position="361"/>
        <end position="381"/>
    </location>
</feature>